<feature type="region of interest" description="Disordered" evidence="1">
    <location>
        <begin position="189"/>
        <end position="246"/>
    </location>
</feature>
<keyword evidence="3" id="KW-1185">Reference proteome</keyword>
<feature type="compositionally biased region" description="Basic residues" evidence="1">
    <location>
        <begin position="207"/>
        <end position="221"/>
    </location>
</feature>
<comment type="caution">
    <text evidence="2">The sequence shown here is derived from an EMBL/GenBank/DDBJ whole genome shotgun (WGS) entry which is preliminary data.</text>
</comment>
<feature type="compositionally biased region" description="Polar residues" evidence="1">
    <location>
        <begin position="69"/>
        <end position="86"/>
    </location>
</feature>
<evidence type="ECO:0000313" key="3">
    <source>
        <dbReference type="Proteomes" id="UP001556367"/>
    </source>
</evidence>
<name>A0ABR3JQW7_9AGAR</name>
<protein>
    <submittedName>
        <fullName evidence="2">Uncharacterized protein</fullName>
    </submittedName>
</protein>
<dbReference type="EMBL" id="JASNQZ010000004">
    <property type="protein sequence ID" value="KAL0957840.1"/>
    <property type="molecule type" value="Genomic_DNA"/>
</dbReference>
<organism evidence="2 3">
    <name type="scientific">Hohenbuehelia grisea</name>
    <dbReference type="NCBI Taxonomy" id="104357"/>
    <lineage>
        <taxon>Eukaryota</taxon>
        <taxon>Fungi</taxon>
        <taxon>Dikarya</taxon>
        <taxon>Basidiomycota</taxon>
        <taxon>Agaricomycotina</taxon>
        <taxon>Agaricomycetes</taxon>
        <taxon>Agaricomycetidae</taxon>
        <taxon>Agaricales</taxon>
        <taxon>Pleurotineae</taxon>
        <taxon>Pleurotaceae</taxon>
        <taxon>Hohenbuehelia</taxon>
    </lineage>
</organism>
<gene>
    <name evidence="2" type="ORF">HGRIS_000025</name>
</gene>
<accession>A0ABR3JQW7</accession>
<sequence>MATMNGPAQTETGEANETGSGYQYVRITVQGKMQDFVAFGLKHFERSEPEPLVLHTLPPDLASTLASTLGRSTGQADGASNPSTATKDGITNKKPGLDRATDTIPRLISVAEIIKREYLKTPEALRTAQFTGLYQYNKIGCLEDLRPSRPDPNSSGEDRVAAIIQALDGKNHLKQKQTPYMQITLSKHPLPEHVDNHTSYQPPSIRKMSKSAKARAKKREKKNAQAEIEQAPIAVEGDAIEEDDDE</sequence>
<feature type="region of interest" description="Disordered" evidence="1">
    <location>
        <begin position="69"/>
        <end position="99"/>
    </location>
</feature>
<evidence type="ECO:0000313" key="2">
    <source>
        <dbReference type="EMBL" id="KAL0957840.1"/>
    </source>
</evidence>
<reference evidence="3" key="1">
    <citation type="submission" date="2024-06" db="EMBL/GenBank/DDBJ databases">
        <title>Multi-omics analyses provide insights into the biosynthesis of the anticancer antibiotic pleurotin in Hohenbuehelia grisea.</title>
        <authorList>
            <person name="Weaver J.A."/>
            <person name="Alberti F."/>
        </authorList>
    </citation>
    <scope>NUCLEOTIDE SEQUENCE [LARGE SCALE GENOMIC DNA]</scope>
    <source>
        <strain evidence="3">T-177</strain>
    </source>
</reference>
<evidence type="ECO:0000256" key="1">
    <source>
        <dbReference type="SAM" id="MobiDB-lite"/>
    </source>
</evidence>
<dbReference type="Proteomes" id="UP001556367">
    <property type="component" value="Unassembled WGS sequence"/>
</dbReference>
<proteinExistence type="predicted"/>